<feature type="non-terminal residue" evidence="2">
    <location>
        <position position="1"/>
    </location>
</feature>
<name>A0A0V1KHI6_9BILA</name>
<sequence>LDPWQLSEADKLRKGHPWTEKHPRQLGLPCLAAVVEDAPNEANT</sequence>
<keyword evidence="3" id="KW-1185">Reference proteome</keyword>
<evidence type="ECO:0000313" key="2">
    <source>
        <dbReference type="EMBL" id="KRZ46632.1"/>
    </source>
</evidence>
<reference evidence="2 3" key="1">
    <citation type="submission" date="2015-05" db="EMBL/GenBank/DDBJ databases">
        <title>Evolution of Trichinella species and genotypes.</title>
        <authorList>
            <person name="Korhonen P.K."/>
            <person name="Edoardo P."/>
            <person name="Giuseppe L.R."/>
            <person name="Gasser R.B."/>
        </authorList>
    </citation>
    <scope>NUCLEOTIDE SEQUENCE [LARGE SCALE GENOMIC DNA]</scope>
    <source>
        <strain evidence="2">ISS10</strain>
    </source>
</reference>
<proteinExistence type="predicted"/>
<feature type="compositionally biased region" description="Basic and acidic residues" evidence="1">
    <location>
        <begin position="8"/>
        <end position="23"/>
    </location>
</feature>
<evidence type="ECO:0000256" key="1">
    <source>
        <dbReference type="SAM" id="MobiDB-lite"/>
    </source>
</evidence>
<dbReference type="EMBL" id="JYDW01002672">
    <property type="protein sequence ID" value="KRZ46632.1"/>
    <property type="molecule type" value="Genomic_DNA"/>
</dbReference>
<dbReference type="AlphaFoldDB" id="A0A0V1KHI6"/>
<evidence type="ECO:0000313" key="3">
    <source>
        <dbReference type="Proteomes" id="UP000054721"/>
    </source>
</evidence>
<protein>
    <submittedName>
        <fullName evidence="2">Uncharacterized protein</fullName>
    </submittedName>
</protein>
<dbReference type="Proteomes" id="UP000054721">
    <property type="component" value="Unassembled WGS sequence"/>
</dbReference>
<feature type="region of interest" description="Disordered" evidence="1">
    <location>
        <begin position="1"/>
        <end position="24"/>
    </location>
</feature>
<accession>A0A0V1KHI6</accession>
<comment type="caution">
    <text evidence="2">The sequence shown here is derived from an EMBL/GenBank/DDBJ whole genome shotgun (WGS) entry which is preliminary data.</text>
</comment>
<organism evidence="2 3">
    <name type="scientific">Trichinella nativa</name>
    <dbReference type="NCBI Taxonomy" id="6335"/>
    <lineage>
        <taxon>Eukaryota</taxon>
        <taxon>Metazoa</taxon>
        <taxon>Ecdysozoa</taxon>
        <taxon>Nematoda</taxon>
        <taxon>Enoplea</taxon>
        <taxon>Dorylaimia</taxon>
        <taxon>Trichinellida</taxon>
        <taxon>Trichinellidae</taxon>
        <taxon>Trichinella</taxon>
    </lineage>
</organism>
<gene>
    <name evidence="2" type="ORF">T02_15430</name>
</gene>